<gene>
    <name evidence="3" type="ORF">HZH68_011954</name>
</gene>
<organism evidence="3 4">
    <name type="scientific">Vespula germanica</name>
    <name type="common">German yellow jacket</name>
    <name type="synonym">Paravespula germanica</name>
    <dbReference type="NCBI Taxonomy" id="30212"/>
    <lineage>
        <taxon>Eukaryota</taxon>
        <taxon>Metazoa</taxon>
        <taxon>Ecdysozoa</taxon>
        <taxon>Arthropoda</taxon>
        <taxon>Hexapoda</taxon>
        <taxon>Insecta</taxon>
        <taxon>Pterygota</taxon>
        <taxon>Neoptera</taxon>
        <taxon>Endopterygota</taxon>
        <taxon>Hymenoptera</taxon>
        <taxon>Apocrita</taxon>
        <taxon>Aculeata</taxon>
        <taxon>Vespoidea</taxon>
        <taxon>Vespidae</taxon>
        <taxon>Vespinae</taxon>
        <taxon>Vespula</taxon>
    </lineage>
</organism>
<dbReference type="GO" id="GO:0035325">
    <property type="term" value="F:Toll-like receptor binding"/>
    <property type="evidence" value="ECO:0007669"/>
    <property type="project" value="TreeGrafter"/>
</dbReference>
<accession>A0A834JL61</accession>
<comment type="caution">
    <text evidence="3">The sequence shown here is derived from an EMBL/GenBank/DDBJ whole genome shotgun (WGS) entry which is preliminary data.</text>
</comment>
<dbReference type="SMART" id="SM00255">
    <property type="entry name" value="TIR"/>
    <property type="match status" value="1"/>
</dbReference>
<proteinExistence type="predicted"/>
<evidence type="ECO:0000259" key="2">
    <source>
        <dbReference type="PROSITE" id="PS50104"/>
    </source>
</evidence>
<dbReference type="GO" id="GO:0034142">
    <property type="term" value="P:toll-like receptor 4 signaling pathway"/>
    <property type="evidence" value="ECO:0007669"/>
    <property type="project" value="TreeGrafter"/>
</dbReference>
<dbReference type="AlphaFoldDB" id="A0A834JL61"/>
<dbReference type="GO" id="GO:0043123">
    <property type="term" value="P:positive regulation of canonical NF-kappaB signal transduction"/>
    <property type="evidence" value="ECO:0007669"/>
    <property type="project" value="InterPro"/>
</dbReference>
<dbReference type="InterPro" id="IPR017281">
    <property type="entry name" value="Myelin_different_resp_MyD88"/>
</dbReference>
<dbReference type="PROSITE" id="PS50104">
    <property type="entry name" value="TIR"/>
    <property type="match status" value="1"/>
</dbReference>
<dbReference type="GO" id="GO:0005886">
    <property type="term" value="C:plasma membrane"/>
    <property type="evidence" value="ECO:0007669"/>
    <property type="project" value="TreeGrafter"/>
</dbReference>
<keyword evidence="4" id="KW-1185">Reference proteome</keyword>
<feature type="domain" description="TIR" evidence="2">
    <location>
        <begin position="338"/>
        <end position="474"/>
    </location>
</feature>
<dbReference type="PANTHER" id="PTHR15079:SF3">
    <property type="entry name" value="MYELOID DIFFERENTIATION PRIMARY RESPONSE PROTEIN MYD88"/>
    <property type="match status" value="1"/>
</dbReference>
<dbReference type="Proteomes" id="UP000617340">
    <property type="component" value="Unassembled WGS sequence"/>
</dbReference>
<dbReference type="GO" id="GO:0008063">
    <property type="term" value="P:Toll signaling pathway"/>
    <property type="evidence" value="ECO:0007669"/>
    <property type="project" value="TreeGrafter"/>
</dbReference>
<dbReference type="EMBL" id="JACSDZ010000012">
    <property type="protein sequence ID" value="KAF7390097.1"/>
    <property type="molecule type" value="Genomic_DNA"/>
</dbReference>
<dbReference type="InterPro" id="IPR000157">
    <property type="entry name" value="TIR_dom"/>
</dbReference>
<dbReference type="GO" id="GO:0070976">
    <property type="term" value="F:TIR domain binding"/>
    <property type="evidence" value="ECO:0007669"/>
    <property type="project" value="InterPro"/>
</dbReference>
<evidence type="ECO:0000313" key="4">
    <source>
        <dbReference type="Proteomes" id="UP000617340"/>
    </source>
</evidence>
<reference evidence="3" key="1">
    <citation type="journal article" date="2020" name="G3 (Bethesda)">
        <title>High-Quality Assemblies for Three Invasive Social Wasps from the &lt;i&gt;Vespula&lt;/i&gt; Genus.</title>
        <authorList>
            <person name="Harrop T.W.R."/>
            <person name="Guhlin J."/>
            <person name="McLaughlin G.M."/>
            <person name="Permina E."/>
            <person name="Stockwell P."/>
            <person name="Gilligan J."/>
            <person name="Le Lec M.F."/>
            <person name="Gruber M.A.M."/>
            <person name="Quinn O."/>
            <person name="Lovegrove M."/>
            <person name="Duncan E.J."/>
            <person name="Remnant E.J."/>
            <person name="Van Eeckhoven J."/>
            <person name="Graham B."/>
            <person name="Knapp R.A."/>
            <person name="Langford K.W."/>
            <person name="Kronenberg Z."/>
            <person name="Press M.O."/>
            <person name="Eacker S.M."/>
            <person name="Wilson-Rankin E.E."/>
            <person name="Purcell J."/>
            <person name="Lester P.J."/>
            <person name="Dearden P.K."/>
        </authorList>
    </citation>
    <scope>NUCLEOTIDE SEQUENCE</scope>
    <source>
        <strain evidence="3">Linc-1</strain>
    </source>
</reference>
<dbReference type="Pfam" id="PF13676">
    <property type="entry name" value="TIR_2"/>
    <property type="match status" value="1"/>
</dbReference>
<name>A0A834JL61_VESGE</name>
<sequence>MLTTNQSQSSSSSSSSSRVAKSSQRILTSSSSSEMKASSMKSDLTELKRGISEMKNISTNFSRLRSSMENLVDRDGTGAEENDLTEPLVTFPDPDTPPPSTGTVTLTGGSPSQLSSLNSLNNLHNMSPPMNMPSITNMTSLPAGQETMKFEQKKMTSASKTKVVTDGFSAEKAIANSAEMRALQAGDVSYKEQSAATAARARVELDGVSAEKRVAAARPNSSRDSSGTWLHLSQRRRKLFETQPMTSRLVYRYKSTSNLTFEVYKPTKTKINCTEKSIDFLKEIHWNFLLRNDSVSTGACFQPPPLPPPPPPPLPLPPVNSSKVRDDLYRIRQGLENQRYDAFVLYANEDVDFANEMIDKLEKFNIKLCIKDRDLIGGINFEHEAVMTLISERCNRMIIIVSPNFLKSSANEFFLNYAQAVSIDKRQRKIIPCLYKKCVLPLQLSYMFILDYTRVGLYDFWGRLRDSIQVSNTLQNGNIKEQHLKDIQNNTLAENKIQYSTNLPDIETVPSEKLQGSVQNIPNLTSVTQIKLSKSIENLNVSNLEKERHIGLLQWTRKKLKLKQETKEQSHETIPYLPSLDNLSTLGITIDSTDISQNKSKENKSKEKKFKKIKTFRKMLLKS</sequence>
<dbReference type="PANTHER" id="PTHR15079">
    <property type="entry name" value="MYD88"/>
    <property type="match status" value="1"/>
</dbReference>
<protein>
    <recommendedName>
        <fullName evidence="2">TIR domain-containing protein</fullName>
    </recommendedName>
</protein>
<feature type="compositionally biased region" description="Basic and acidic residues" evidence="1">
    <location>
        <begin position="43"/>
        <end position="52"/>
    </location>
</feature>
<dbReference type="GO" id="GO:0002755">
    <property type="term" value="P:MyD88-dependent toll-like receptor signaling pathway"/>
    <property type="evidence" value="ECO:0007669"/>
    <property type="project" value="InterPro"/>
</dbReference>
<dbReference type="GO" id="GO:0050830">
    <property type="term" value="P:defense response to Gram-positive bacterium"/>
    <property type="evidence" value="ECO:0007669"/>
    <property type="project" value="TreeGrafter"/>
</dbReference>
<feature type="region of interest" description="Disordered" evidence="1">
    <location>
        <begin position="74"/>
        <end position="108"/>
    </location>
</feature>
<dbReference type="InterPro" id="IPR035897">
    <property type="entry name" value="Toll_tir_struct_dom_sf"/>
</dbReference>
<evidence type="ECO:0000256" key="1">
    <source>
        <dbReference type="SAM" id="MobiDB-lite"/>
    </source>
</evidence>
<dbReference type="Gene3D" id="3.40.50.10140">
    <property type="entry name" value="Toll/interleukin-1 receptor homology (TIR) domain"/>
    <property type="match status" value="1"/>
</dbReference>
<dbReference type="GO" id="GO:0045087">
    <property type="term" value="P:innate immune response"/>
    <property type="evidence" value="ECO:0007669"/>
    <property type="project" value="TreeGrafter"/>
</dbReference>
<dbReference type="SUPFAM" id="SSF52200">
    <property type="entry name" value="Toll/Interleukin receptor TIR domain"/>
    <property type="match status" value="1"/>
</dbReference>
<feature type="region of interest" description="Disordered" evidence="1">
    <location>
        <begin position="1"/>
        <end position="55"/>
    </location>
</feature>
<feature type="compositionally biased region" description="Low complexity" evidence="1">
    <location>
        <begin position="1"/>
        <end position="42"/>
    </location>
</feature>
<evidence type="ECO:0000313" key="3">
    <source>
        <dbReference type="EMBL" id="KAF7390097.1"/>
    </source>
</evidence>